<keyword evidence="2" id="KW-1185">Reference proteome</keyword>
<comment type="caution">
    <text evidence="1">The sequence shown here is derived from an EMBL/GenBank/DDBJ whole genome shotgun (WGS) entry which is preliminary data.</text>
</comment>
<evidence type="ECO:0000313" key="1">
    <source>
        <dbReference type="EMBL" id="KAG0426716.1"/>
    </source>
</evidence>
<accession>A0AC60PZG9</accession>
<reference evidence="1 2" key="1">
    <citation type="journal article" date="2020" name="Cell">
        <title>Large-Scale Comparative Analyses of Tick Genomes Elucidate Their Genetic Diversity and Vector Capacities.</title>
        <authorList>
            <consortium name="Tick Genome and Microbiome Consortium (TIGMIC)"/>
            <person name="Jia N."/>
            <person name="Wang J."/>
            <person name="Shi W."/>
            <person name="Du L."/>
            <person name="Sun Y."/>
            <person name="Zhan W."/>
            <person name="Jiang J.F."/>
            <person name="Wang Q."/>
            <person name="Zhang B."/>
            <person name="Ji P."/>
            <person name="Bell-Sakyi L."/>
            <person name="Cui X.M."/>
            <person name="Yuan T.T."/>
            <person name="Jiang B.G."/>
            <person name="Yang W.F."/>
            <person name="Lam T.T."/>
            <person name="Chang Q.C."/>
            <person name="Ding S.J."/>
            <person name="Wang X.J."/>
            <person name="Zhu J.G."/>
            <person name="Ruan X.D."/>
            <person name="Zhao L."/>
            <person name="Wei J.T."/>
            <person name="Ye R.Z."/>
            <person name="Que T.C."/>
            <person name="Du C.H."/>
            <person name="Zhou Y.H."/>
            <person name="Cheng J.X."/>
            <person name="Dai P.F."/>
            <person name="Guo W.B."/>
            <person name="Han X.H."/>
            <person name="Huang E.J."/>
            <person name="Li L.F."/>
            <person name="Wei W."/>
            <person name="Gao Y.C."/>
            <person name="Liu J.Z."/>
            <person name="Shao H.Z."/>
            <person name="Wang X."/>
            <person name="Wang C.C."/>
            <person name="Yang T.C."/>
            <person name="Huo Q.B."/>
            <person name="Li W."/>
            <person name="Chen H.Y."/>
            <person name="Chen S.E."/>
            <person name="Zhou L.G."/>
            <person name="Ni X.B."/>
            <person name="Tian J.H."/>
            <person name="Sheng Y."/>
            <person name="Liu T."/>
            <person name="Pan Y.S."/>
            <person name="Xia L.Y."/>
            <person name="Li J."/>
            <person name="Zhao F."/>
            <person name="Cao W.C."/>
        </authorList>
    </citation>
    <scope>NUCLEOTIDE SEQUENCE [LARGE SCALE GENOMIC DNA]</scope>
    <source>
        <strain evidence="1">Iper-2018</strain>
    </source>
</reference>
<evidence type="ECO:0000313" key="2">
    <source>
        <dbReference type="Proteomes" id="UP000805193"/>
    </source>
</evidence>
<gene>
    <name evidence="1" type="ORF">HPB47_026183</name>
</gene>
<organism evidence="1 2">
    <name type="scientific">Ixodes persulcatus</name>
    <name type="common">Taiga tick</name>
    <dbReference type="NCBI Taxonomy" id="34615"/>
    <lineage>
        <taxon>Eukaryota</taxon>
        <taxon>Metazoa</taxon>
        <taxon>Ecdysozoa</taxon>
        <taxon>Arthropoda</taxon>
        <taxon>Chelicerata</taxon>
        <taxon>Arachnida</taxon>
        <taxon>Acari</taxon>
        <taxon>Parasitiformes</taxon>
        <taxon>Ixodida</taxon>
        <taxon>Ixodoidea</taxon>
        <taxon>Ixodidae</taxon>
        <taxon>Ixodinae</taxon>
        <taxon>Ixodes</taxon>
    </lineage>
</organism>
<proteinExistence type="predicted"/>
<dbReference type="Proteomes" id="UP000805193">
    <property type="component" value="Unassembled WGS sequence"/>
</dbReference>
<name>A0AC60PZG9_IXOPE</name>
<sequence length="121" mass="13428">MAADGKGLERGLSSATCSFLPFDGRASFTVRGFPPSLTRGRRRSCRGGNAESGQGGSMRSRGYEDWASLFRARQRTDEESENAAESERNVNETDVAIFHRQRGRNAAAFSWSFTPAIWCER</sequence>
<dbReference type="EMBL" id="JABSTQ010009692">
    <property type="protein sequence ID" value="KAG0426716.1"/>
    <property type="molecule type" value="Genomic_DNA"/>
</dbReference>
<protein>
    <submittedName>
        <fullName evidence="1">Uncharacterized protein</fullName>
    </submittedName>
</protein>